<dbReference type="InterPro" id="IPR028081">
    <property type="entry name" value="Leu-bd"/>
</dbReference>
<dbReference type="Gene3D" id="3.40.50.2300">
    <property type="match status" value="3"/>
</dbReference>
<feature type="chain" id="PRO_5046835905" evidence="4">
    <location>
        <begin position="23"/>
        <end position="310"/>
    </location>
</feature>
<evidence type="ECO:0000259" key="5">
    <source>
        <dbReference type="Pfam" id="PF13458"/>
    </source>
</evidence>
<evidence type="ECO:0000313" key="6">
    <source>
        <dbReference type="EMBL" id="NIJ07745.1"/>
    </source>
</evidence>
<evidence type="ECO:0000256" key="1">
    <source>
        <dbReference type="ARBA" id="ARBA00010062"/>
    </source>
</evidence>
<keyword evidence="3" id="KW-0813">Transport</keyword>
<dbReference type="PANTHER" id="PTHR30483:SF6">
    <property type="entry name" value="PERIPLASMIC BINDING PROTEIN OF ABC TRANSPORTER FOR NATURAL AMINO ACIDS"/>
    <property type="match status" value="1"/>
</dbReference>
<organism evidence="6 7">
    <name type="scientific">Sphingomonas vulcanisoli</name>
    <dbReference type="NCBI Taxonomy" id="1658060"/>
    <lineage>
        <taxon>Bacteria</taxon>
        <taxon>Pseudomonadati</taxon>
        <taxon>Pseudomonadota</taxon>
        <taxon>Alphaproteobacteria</taxon>
        <taxon>Sphingomonadales</taxon>
        <taxon>Sphingomonadaceae</taxon>
        <taxon>Sphingomonas</taxon>
    </lineage>
</organism>
<evidence type="ECO:0000256" key="2">
    <source>
        <dbReference type="ARBA" id="ARBA00022729"/>
    </source>
</evidence>
<feature type="domain" description="Leucine-binding protein" evidence="5">
    <location>
        <begin position="11"/>
        <end position="195"/>
    </location>
</feature>
<dbReference type="SUPFAM" id="SSF53822">
    <property type="entry name" value="Periplasmic binding protein-like I"/>
    <property type="match status" value="1"/>
</dbReference>
<accession>A0ABX0TTC0</accession>
<evidence type="ECO:0000256" key="4">
    <source>
        <dbReference type="SAM" id="SignalP"/>
    </source>
</evidence>
<dbReference type="EMBL" id="JAAOZC010000003">
    <property type="protein sequence ID" value="NIJ07745.1"/>
    <property type="molecule type" value="Genomic_DNA"/>
</dbReference>
<proteinExistence type="inferred from homology"/>
<keyword evidence="2 4" id="KW-0732">Signal</keyword>
<dbReference type="Proteomes" id="UP000727456">
    <property type="component" value="Unassembled WGS sequence"/>
</dbReference>
<evidence type="ECO:0000313" key="7">
    <source>
        <dbReference type="Proteomes" id="UP000727456"/>
    </source>
</evidence>
<comment type="caution">
    <text evidence="6">The sequence shown here is derived from an EMBL/GenBank/DDBJ whole genome shotgun (WGS) entry which is preliminary data.</text>
</comment>
<keyword evidence="3" id="KW-0029">Amino-acid transport</keyword>
<dbReference type="InterPro" id="IPR028082">
    <property type="entry name" value="Peripla_BP_I"/>
</dbReference>
<dbReference type="Pfam" id="PF13458">
    <property type="entry name" value="Peripla_BP_6"/>
    <property type="match status" value="1"/>
</dbReference>
<feature type="signal peptide" evidence="4">
    <location>
        <begin position="1"/>
        <end position="22"/>
    </location>
</feature>
<comment type="similarity">
    <text evidence="1">Belongs to the leucine-binding protein family.</text>
</comment>
<dbReference type="InterPro" id="IPR051010">
    <property type="entry name" value="BCAA_transport"/>
</dbReference>
<gene>
    <name evidence="6" type="ORF">FHS31_001355</name>
</gene>
<name>A0ABX0TTC0_9SPHN</name>
<dbReference type="PANTHER" id="PTHR30483">
    <property type="entry name" value="LEUCINE-SPECIFIC-BINDING PROTEIN"/>
    <property type="match status" value="1"/>
</dbReference>
<sequence>MAKAAKSLPPVALLLPLSGVHAALGRSMARAAGLAQGLEKKALIILDTGGTPEGAGAAARQALKQGAGIVFGPLLSAEAGAVLAAVGTRVPVVSFSNDPALLDSGLFLLGITADQAVAPLLRYARGRGVRRVALAVGSDSWSAQIAAAATRVAAAEGLELQRGPGSQPDALLVGTIAEGAQQGPAARAAGVQLLGAFSGINGSQEPLAAIEGAWLSAPDPTRFADFAARFEAQVGAPPGVIAGLAYDAAGIAVALRKSGGEDRSALLSPTGFPGVCGAVRFRENGSADRAMAILAVEQGRFRVIVGGASA</sequence>
<dbReference type="RefSeq" id="WP_243843325.1">
    <property type="nucleotide sequence ID" value="NZ_JAAOZC010000003.1"/>
</dbReference>
<evidence type="ECO:0000256" key="3">
    <source>
        <dbReference type="ARBA" id="ARBA00022970"/>
    </source>
</evidence>
<protein>
    <submittedName>
        <fullName evidence="6">ABC-type branched-subunit amino acid transport system substrate-binding protein</fullName>
    </submittedName>
</protein>
<keyword evidence="7" id="KW-1185">Reference proteome</keyword>
<reference evidence="6 7" key="1">
    <citation type="submission" date="2020-03" db="EMBL/GenBank/DDBJ databases">
        <title>Genomic Encyclopedia of Type Strains, Phase III (KMG-III): the genomes of soil and plant-associated and newly described type strains.</title>
        <authorList>
            <person name="Whitman W."/>
        </authorList>
    </citation>
    <scope>NUCLEOTIDE SEQUENCE [LARGE SCALE GENOMIC DNA]</scope>
    <source>
        <strain evidence="6 7">CECT 8804</strain>
    </source>
</reference>